<sequence length="168" mass="19047">MPCIISSVAGMIRIPNLSDQPLALKHNEHFCQLNSVFNPLKADEQPRPIPIPTKPQPTPKEKCFSTSINLDPAHLLPTNVFVKFGNLHKQFNTVFKPEFEGYNGASGPFKAKVNMGPVEPPQRTRRLPQYSHERLVELQQKFDKLEELGVFKWPEDVGSLFITLIFPS</sequence>
<gene>
    <name evidence="1" type="ORF">PACLA_8A002789</name>
</gene>
<keyword evidence="2" id="KW-1185">Reference proteome</keyword>
<evidence type="ECO:0000313" key="1">
    <source>
        <dbReference type="EMBL" id="CAB4001635.1"/>
    </source>
</evidence>
<evidence type="ECO:0000313" key="2">
    <source>
        <dbReference type="Proteomes" id="UP001152795"/>
    </source>
</evidence>
<protein>
    <submittedName>
        <fullName evidence="1">Uncharacterized protein</fullName>
    </submittedName>
</protein>
<proteinExistence type="predicted"/>
<name>A0A7D9IBD8_PARCT</name>
<accession>A0A7D9IBD8</accession>
<comment type="caution">
    <text evidence="1">The sequence shown here is derived from an EMBL/GenBank/DDBJ whole genome shotgun (WGS) entry which is preliminary data.</text>
</comment>
<organism evidence="1 2">
    <name type="scientific">Paramuricea clavata</name>
    <name type="common">Red gorgonian</name>
    <name type="synonym">Violescent sea-whip</name>
    <dbReference type="NCBI Taxonomy" id="317549"/>
    <lineage>
        <taxon>Eukaryota</taxon>
        <taxon>Metazoa</taxon>
        <taxon>Cnidaria</taxon>
        <taxon>Anthozoa</taxon>
        <taxon>Octocorallia</taxon>
        <taxon>Malacalcyonacea</taxon>
        <taxon>Plexauridae</taxon>
        <taxon>Paramuricea</taxon>
    </lineage>
</organism>
<dbReference type="AlphaFoldDB" id="A0A7D9IBD8"/>
<dbReference type="Proteomes" id="UP001152795">
    <property type="component" value="Unassembled WGS sequence"/>
</dbReference>
<dbReference type="OrthoDB" id="10065524at2759"/>
<reference evidence="1" key="1">
    <citation type="submission" date="2020-04" db="EMBL/GenBank/DDBJ databases">
        <authorList>
            <person name="Alioto T."/>
            <person name="Alioto T."/>
            <person name="Gomez Garrido J."/>
        </authorList>
    </citation>
    <scope>NUCLEOTIDE SEQUENCE</scope>
    <source>
        <strain evidence="1">A484AB</strain>
    </source>
</reference>
<dbReference type="EMBL" id="CACRXK020004142">
    <property type="protein sequence ID" value="CAB4001635.1"/>
    <property type="molecule type" value="Genomic_DNA"/>
</dbReference>